<evidence type="ECO:0000313" key="8">
    <source>
        <dbReference type="Proteomes" id="UP000829476"/>
    </source>
</evidence>
<keyword evidence="8" id="KW-1185">Reference proteome</keyword>
<feature type="domain" description="RNA polymerase sigma factor 70 region 4 type 2" evidence="6">
    <location>
        <begin position="107"/>
        <end position="156"/>
    </location>
</feature>
<reference evidence="7 8" key="1">
    <citation type="journal article" date="2018" name="Int. J. Syst. Evol. Microbiol.">
        <title>Zhouia spongiae sp. nov., isolated from a marine sponge.</title>
        <authorList>
            <person name="Zhuang L."/>
            <person name="Lin B."/>
            <person name="Qin F."/>
            <person name="Luo L."/>
        </authorList>
    </citation>
    <scope>NUCLEOTIDE SEQUENCE [LARGE SCALE GENOMIC DNA]</scope>
    <source>
        <strain evidence="7 8">HN-Y44</strain>
    </source>
</reference>
<evidence type="ECO:0000256" key="2">
    <source>
        <dbReference type="ARBA" id="ARBA00023015"/>
    </source>
</evidence>
<dbReference type="RefSeq" id="WP_242937164.1">
    <property type="nucleotide sequence ID" value="NZ_CP094326.1"/>
</dbReference>
<dbReference type="NCBIfam" id="TIGR02937">
    <property type="entry name" value="sigma70-ECF"/>
    <property type="match status" value="1"/>
</dbReference>
<dbReference type="NCBIfam" id="TIGR02985">
    <property type="entry name" value="Sig70_bacteroi1"/>
    <property type="match status" value="1"/>
</dbReference>
<protein>
    <submittedName>
        <fullName evidence="7">RNA polymerase sigma-70 factor</fullName>
    </submittedName>
</protein>
<gene>
    <name evidence="7" type="ORF">MQE36_00025</name>
</gene>
<sequence length="174" mass="20045">MNTNHTILSSLFTRHYQELCLVAYYYVKDADEAEDIVQDVFARIIATGKDRKVENLKAYIFTAVRNQSLNSVQRKKISYSIDHNAFELSGSQSSKEEEMVSEEKKSLLHAIVRKLPEQCRQVFLLCAIEGLKYHEAADKLDISINTVKAQMKKAYRILRGSLSDEIFLFLLQMC</sequence>
<evidence type="ECO:0000313" key="7">
    <source>
        <dbReference type="EMBL" id="UNY98758.1"/>
    </source>
</evidence>
<accession>A0ABY3YMA4</accession>
<dbReference type="InterPro" id="IPR039425">
    <property type="entry name" value="RNA_pol_sigma-70-like"/>
</dbReference>
<dbReference type="InterPro" id="IPR014284">
    <property type="entry name" value="RNA_pol_sigma-70_dom"/>
</dbReference>
<name>A0ABY3YMA4_9FLAO</name>
<keyword evidence="2" id="KW-0805">Transcription regulation</keyword>
<dbReference type="EMBL" id="CP094326">
    <property type="protein sequence ID" value="UNY98758.1"/>
    <property type="molecule type" value="Genomic_DNA"/>
</dbReference>
<organism evidence="7 8">
    <name type="scientific">Zhouia spongiae</name>
    <dbReference type="NCBI Taxonomy" id="2202721"/>
    <lineage>
        <taxon>Bacteria</taxon>
        <taxon>Pseudomonadati</taxon>
        <taxon>Bacteroidota</taxon>
        <taxon>Flavobacteriia</taxon>
        <taxon>Flavobacteriales</taxon>
        <taxon>Flavobacteriaceae</taxon>
        <taxon>Zhouia</taxon>
    </lineage>
</organism>
<dbReference type="Gene3D" id="1.10.1740.10">
    <property type="match status" value="1"/>
</dbReference>
<dbReference type="Pfam" id="PF04542">
    <property type="entry name" value="Sigma70_r2"/>
    <property type="match status" value="1"/>
</dbReference>
<dbReference type="PANTHER" id="PTHR43133:SF46">
    <property type="entry name" value="RNA POLYMERASE SIGMA-70 FACTOR ECF SUBFAMILY"/>
    <property type="match status" value="1"/>
</dbReference>
<dbReference type="Proteomes" id="UP000829476">
    <property type="component" value="Chromosome"/>
</dbReference>
<dbReference type="Pfam" id="PF08281">
    <property type="entry name" value="Sigma70_r4_2"/>
    <property type="match status" value="1"/>
</dbReference>
<evidence type="ECO:0000256" key="1">
    <source>
        <dbReference type="ARBA" id="ARBA00010641"/>
    </source>
</evidence>
<evidence type="ECO:0000256" key="3">
    <source>
        <dbReference type="ARBA" id="ARBA00023082"/>
    </source>
</evidence>
<dbReference type="InterPro" id="IPR013325">
    <property type="entry name" value="RNA_pol_sigma_r2"/>
</dbReference>
<dbReference type="Gene3D" id="1.10.10.10">
    <property type="entry name" value="Winged helix-like DNA-binding domain superfamily/Winged helix DNA-binding domain"/>
    <property type="match status" value="1"/>
</dbReference>
<evidence type="ECO:0000259" key="6">
    <source>
        <dbReference type="Pfam" id="PF08281"/>
    </source>
</evidence>
<feature type="domain" description="RNA polymerase sigma-70 region 2" evidence="5">
    <location>
        <begin position="11"/>
        <end position="76"/>
    </location>
</feature>
<dbReference type="PANTHER" id="PTHR43133">
    <property type="entry name" value="RNA POLYMERASE ECF-TYPE SIGMA FACTO"/>
    <property type="match status" value="1"/>
</dbReference>
<evidence type="ECO:0000259" key="5">
    <source>
        <dbReference type="Pfam" id="PF04542"/>
    </source>
</evidence>
<dbReference type="InterPro" id="IPR013249">
    <property type="entry name" value="RNA_pol_sigma70_r4_t2"/>
</dbReference>
<keyword evidence="3" id="KW-0731">Sigma factor</keyword>
<dbReference type="InterPro" id="IPR014327">
    <property type="entry name" value="RNA_pol_sigma70_bacteroid"/>
</dbReference>
<keyword evidence="4" id="KW-0804">Transcription</keyword>
<evidence type="ECO:0000256" key="4">
    <source>
        <dbReference type="ARBA" id="ARBA00023163"/>
    </source>
</evidence>
<dbReference type="InterPro" id="IPR036388">
    <property type="entry name" value="WH-like_DNA-bd_sf"/>
</dbReference>
<dbReference type="InterPro" id="IPR007627">
    <property type="entry name" value="RNA_pol_sigma70_r2"/>
</dbReference>
<proteinExistence type="inferred from homology"/>
<dbReference type="SUPFAM" id="SSF88946">
    <property type="entry name" value="Sigma2 domain of RNA polymerase sigma factors"/>
    <property type="match status" value="1"/>
</dbReference>
<comment type="similarity">
    <text evidence="1">Belongs to the sigma-70 factor family. ECF subfamily.</text>
</comment>
<dbReference type="InterPro" id="IPR013324">
    <property type="entry name" value="RNA_pol_sigma_r3/r4-like"/>
</dbReference>
<dbReference type="SUPFAM" id="SSF88659">
    <property type="entry name" value="Sigma3 and sigma4 domains of RNA polymerase sigma factors"/>
    <property type="match status" value="1"/>
</dbReference>